<dbReference type="AlphaFoldDB" id="A0A930VI84"/>
<evidence type="ECO:0000313" key="3">
    <source>
        <dbReference type="Proteomes" id="UP000640489"/>
    </source>
</evidence>
<feature type="domain" description="Cupin type-2" evidence="1">
    <location>
        <begin position="43"/>
        <end position="103"/>
    </location>
</feature>
<gene>
    <name evidence="2" type="ORF">ISU07_17810</name>
</gene>
<dbReference type="InterPro" id="IPR053146">
    <property type="entry name" value="QDO-like"/>
</dbReference>
<dbReference type="Pfam" id="PF07883">
    <property type="entry name" value="Cupin_2"/>
    <property type="match status" value="1"/>
</dbReference>
<keyword evidence="3" id="KW-1185">Reference proteome</keyword>
<dbReference type="InterPro" id="IPR013096">
    <property type="entry name" value="Cupin_2"/>
</dbReference>
<dbReference type="Gene3D" id="2.60.120.10">
    <property type="entry name" value="Jelly Rolls"/>
    <property type="match status" value="1"/>
</dbReference>
<dbReference type="PANTHER" id="PTHR36440">
    <property type="entry name" value="PUTATIVE (AFU_ORTHOLOGUE AFUA_8G07350)-RELATED"/>
    <property type="match status" value="1"/>
</dbReference>
<organism evidence="2 3">
    <name type="scientific">Nocardioides islandensis</name>
    <dbReference type="NCBI Taxonomy" id="433663"/>
    <lineage>
        <taxon>Bacteria</taxon>
        <taxon>Bacillati</taxon>
        <taxon>Actinomycetota</taxon>
        <taxon>Actinomycetes</taxon>
        <taxon>Propionibacteriales</taxon>
        <taxon>Nocardioidaceae</taxon>
        <taxon>Nocardioides</taxon>
    </lineage>
</organism>
<sequence>MAEAYVVPPGGGRLLDLGNFRAEVLAGAEQTDGAFSLLRTQQEPTGFGPPLHKHHDAAEAFYVLEGEYLMYLEDRQQRCPAGSFVYVPRGVAHTFRVTSATPGTKLNLFSPSGMVGFFEELARAEADGTATPELLDAIADRHHMEIVGPVPDSYL</sequence>
<protein>
    <submittedName>
        <fullName evidence="2">Cupin domain-containing protein</fullName>
    </submittedName>
</protein>
<reference evidence="2" key="1">
    <citation type="submission" date="2020-11" db="EMBL/GenBank/DDBJ databases">
        <title>Nocardioides sp. nov., isolated from Soil of Cynanchum wilfordii Hemsley rhizosphere.</title>
        <authorList>
            <person name="Lee J.-S."/>
            <person name="Suh M.K."/>
            <person name="Kim J.-S."/>
        </authorList>
    </citation>
    <scope>NUCLEOTIDE SEQUENCE</scope>
    <source>
        <strain evidence="2">KCTC 19275</strain>
    </source>
</reference>
<proteinExistence type="predicted"/>
<accession>A0A930VI84</accession>
<dbReference type="Proteomes" id="UP000640489">
    <property type="component" value="Unassembled WGS sequence"/>
</dbReference>
<evidence type="ECO:0000259" key="1">
    <source>
        <dbReference type="Pfam" id="PF07883"/>
    </source>
</evidence>
<dbReference type="InterPro" id="IPR014710">
    <property type="entry name" value="RmlC-like_jellyroll"/>
</dbReference>
<dbReference type="SUPFAM" id="SSF51182">
    <property type="entry name" value="RmlC-like cupins"/>
    <property type="match status" value="1"/>
</dbReference>
<evidence type="ECO:0000313" key="2">
    <source>
        <dbReference type="EMBL" id="MBF4764992.1"/>
    </source>
</evidence>
<name>A0A930VI84_9ACTN</name>
<dbReference type="InterPro" id="IPR011051">
    <property type="entry name" value="RmlC_Cupin_sf"/>
</dbReference>
<dbReference type="PANTHER" id="PTHR36440:SF1">
    <property type="entry name" value="PUTATIVE (AFU_ORTHOLOGUE AFUA_8G07350)-RELATED"/>
    <property type="match status" value="1"/>
</dbReference>
<dbReference type="RefSeq" id="WP_194708178.1">
    <property type="nucleotide sequence ID" value="NZ_JADKPN010000012.1"/>
</dbReference>
<dbReference type="EMBL" id="JADKPN010000012">
    <property type="protein sequence ID" value="MBF4764992.1"/>
    <property type="molecule type" value="Genomic_DNA"/>
</dbReference>
<comment type="caution">
    <text evidence="2">The sequence shown here is derived from an EMBL/GenBank/DDBJ whole genome shotgun (WGS) entry which is preliminary data.</text>
</comment>